<organism evidence="1">
    <name type="scientific">marine metagenome</name>
    <dbReference type="NCBI Taxonomy" id="408172"/>
    <lineage>
        <taxon>unclassified sequences</taxon>
        <taxon>metagenomes</taxon>
        <taxon>ecological metagenomes</taxon>
    </lineage>
</organism>
<dbReference type="Gene3D" id="3.40.50.720">
    <property type="entry name" value="NAD(P)-binding Rossmann-like Domain"/>
    <property type="match status" value="1"/>
</dbReference>
<dbReference type="InterPro" id="IPR002347">
    <property type="entry name" value="SDR_fam"/>
</dbReference>
<proteinExistence type="predicted"/>
<dbReference type="SUPFAM" id="SSF51735">
    <property type="entry name" value="NAD(P)-binding Rossmann-fold domains"/>
    <property type="match status" value="1"/>
</dbReference>
<reference evidence="1" key="1">
    <citation type="submission" date="2018-05" db="EMBL/GenBank/DDBJ databases">
        <authorList>
            <person name="Lanie J.A."/>
            <person name="Ng W.-L."/>
            <person name="Kazmierczak K.M."/>
            <person name="Andrzejewski T.M."/>
            <person name="Davidsen T.M."/>
            <person name="Wayne K.J."/>
            <person name="Tettelin H."/>
            <person name="Glass J.I."/>
            <person name="Rusch D."/>
            <person name="Podicherti R."/>
            <person name="Tsui H.-C.T."/>
            <person name="Winkler M.E."/>
        </authorList>
    </citation>
    <scope>NUCLEOTIDE SEQUENCE</scope>
</reference>
<evidence type="ECO:0000313" key="1">
    <source>
        <dbReference type="EMBL" id="SVA33623.1"/>
    </source>
</evidence>
<dbReference type="EMBL" id="UINC01007492">
    <property type="protein sequence ID" value="SVA33623.1"/>
    <property type="molecule type" value="Genomic_DNA"/>
</dbReference>
<accession>A0A381V2Z1</accession>
<feature type="non-terminal residue" evidence="1">
    <location>
        <position position="45"/>
    </location>
</feature>
<gene>
    <name evidence="1" type="ORF">METZ01_LOCUS86477</name>
</gene>
<dbReference type="InterPro" id="IPR036291">
    <property type="entry name" value="NAD(P)-bd_dom_sf"/>
</dbReference>
<feature type="non-terminal residue" evidence="1">
    <location>
        <position position="1"/>
    </location>
</feature>
<dbReference type="Pfam" id="PF00106">
    <property type="entry name" value="adh_short"/>
    <property type="match status" value="1"/>
</dbReference>
<name>A0A381V2Z1_9ZZZZ</name>
<protein>
    <submittedName>
        <fullName evidence="1">Uncharacterized protein</fullName>
    </submittedName>
</protein>
<dbReference type="AlphaFoldDB" id="A0A381V2Z1"/>
<sequence length="45" mass="4197">VSGHLTGKNIAVTGAGNGIGRGIALACAAEGANVVVADYGVSLDG</sequence>